<dbReference type="Proteomes" id="UP000196521">
    <property type="component" value="Chromosome"/>
</dbReference>
<protein>
    <recommendedName>
        <fullName evidence="3">Dethiobiotin synthase</fullName>
    </recommendedName>
</protein>
<comment type="caution">
    <text evidence="1">The sequence shown here is derived from an EMBL/GenBank/DDBJ whole genome shotgun (WGS) entry which is preliminary data.</text>
</comment>
<gene>
    <name evidence="1" type="ORF">PLAN_30080</name>
</gene>
<dbReference type="Gene3D" id="3.40.50.300">
    <property type="entry name" value="P-loop containing nucleotide triphosphate hydrolases"/>
    <property type="match status" value="1"/>
</dbReference>
<organism evidence="1 2">
    <name type="scientific">Planktothrix rubescens CCAP 1459/22</name>
    <dbReference type="NCBI Taxonomy" id="329571"/>
    <lineage>
        <taxon>Bacteria</taxon>
        <taxon>Bacillati</taxon>
        <taxon>Cyanobacteriota</taxon>
        <taxon>Cyanophyceae</taxon>
        <taxon>Oscillatoriophycideae</taxon>
        <taxon>Oscillatoriales</taxon>
        <taxon>Microcoleaceae</taxon>
        <taxon>Planktothrix</taxon>
    </lineage>
</organism>
<evidence type="ECO:0000313" key="2">
    <source>
        <dbReference type="Proteomes" id="UP000196521"/>
    </source>
</evidence>
<evidence type="ECO:0000313" key="1">
    <source>
        <dbReference type="EMBL" id="CAC5342799.1"/>
    </source>
</evidence>
<evidence type="ECO:0008006" key="3">
    <source>
        <dbReference type="Google" id="ProtNLM"/>
    </source>
</evidence>
<dbReference type="EMBL" id="CZCZ02000013">
    <property type="protein sequence ID" value="CAC5342799.1"/>
    <property type="molecule type" value="Genomic_DNA"/>
</dbReference>
<keyword evidence="2" id="KW-1185">Reference proteome</keyword>
<sequence length="27" mass="2967">MNKTLLIAGTDTNVGKTLLKTALISYW</sequence>
<proteinExistence type="predicted"/>
<dbReference type="AlphaFoldDB" id="A0A6J7ZJI7"/>
<dbReference type="EMBL" id="LR812490">
    <property type="protein sequence ID" value="CAC5342799.1"/>
    <property type="molecule type" value="Genomic_DNA"/>
</dbReference>
<accession>A0A6J7ZJI7</accession>
<name>A0A6J7ZJI7_PLARU</name>
<reference evidence="1" key="1">
    <citation type="submission" date="2020-05" db="EMBL/GenBank/DDBJ databases">
        <authorList>
            <consortium name="Genoscope - CEA"/>
            <person name="William W."/>
        </authorList>
    </citation>
    <scope>NUCLEOTIDE SEQUENCE [LARGE SCALE GENOMIC DNA]</scope>
    <source>
        <strain evidence="1">PCC 7821</strain>
    </source>
</reference>
<dbReference type="InterPro" id="IPR027417">
    <property type="entry name" value="P-loop_NTPase"/>
</dbReference>